<evidence type="ECO:0000256" key="1">
    <source>
        <dbReference type="SAM" id="MobiDB-lite"/>
    </source>
</evidence>
<accession>A0ABT3ZKJ1</accession>
<gene>
    <name evidence="3" type="ORF">OVY01_07375</name>
</gene>
<evidence type="ECO:0000313" key="4">
    <source>
        <dbReference type="Proteomes" id="UP001082899"/>
    </source>
</evidence>
<feature type="transmembrane region" description="Helical" evidence="2">
    <location>
        <begin position="136"/>
        <end position="156"/>
    </location>
</feature>
<organism evidence="3 4">
    <name type="scientific">Robbsia betulipollinis</name>
    <dbReference type="NCBI Taxonomy" id="2981849"/>
    <lineage>
        <taxon>Bacteria</taxon>
        <taxon>Pseudomonadati</taxon>
        <taxon>Pseudomonadota</taxon>
        <taxon>Betaproteobacteria</taxon>
        <taxon>Burkholderiales</taxon>
        <taxon>Burkholderiaceae</taxon>
        <taxon>Robbsia</taxon>
    </lineage>
</organism>
<protein>
    <submittedName>
        <fullName evidence="3">Uncharacterized protein</fullName>
    </submittedName>
</protein>
<dbReference type="EMBL" id="JAPMXC010000001">
    <property type="protein sequence ID" value="MCY0387056.1"/>
    <property type="molecule type" value="Genomic_DNA"/>
</dbReference>
<dbReference type="Proteomes" id="UP001082899">
    <property type="component" value="Unassembled WGS sequence"/>
</dbReference>
<keyword evidence="2" id="KW-0812">Transmembrane</keyword>
<keyword evidence="4" id="KW-1185">Reference proteome</keyword>
<name>A0ABT3ZKJ1_9BURK</name>
<comment type="caution">
    <text evidence="3">The sequence shown here is derived from an EMBL/GenBank/DDBJ whole genome shotgun (WGS) entry which is preliminary data.</text>
</comment>
<keyword evidence="2" id="KW-0472">Membrane</keyword>
<reference evidence="3" key="1">
    <citation type="submission" date="2022-11" db="EMBL/GenBank/DDBJ databases">
        <title>Robbsia betulipollinis sp. nov., isolated from pollen of birch (Betula pendula).</title>
        <authorList>
            <person name="Shi H."/>
            <person name="Ambika Manirajan B."/>
            <person name="Ratering S."/>
            <person name="Geissler-Plaum R."/>
            <person name="Schnell S."/>
        </authorList>
    </citation>
    <scope>NUCLEOTIDE SEQUENCE</scope>
    <source>
        <strain evidence="3">Bb-Pol-6</strain>
    </source>
</reference>
<evidence type="ECO:0000256" key="2">
    <source>
        <dbReference type="SAM" id="Phobius"/>
    </source>
</evidence>
<keyword evidence="2" id="KW-1133">Transmembrane helix</keyword>
<feature type="region of interest" description="Disordered" evidence="1">
    <location>
        <begin position="326"/>
        <end position="356"/>
    </location>
</feature>
<sequence>MTKQIRILTGCHAGARLNLRHGTWSLGDHPDADIQISDWEAEQMILDYREDGTVMFGAAQAAGGATRLAERLHDLLPRRCGDIALCVGPADAHWPSDMELLQAMLAEAPRAPAAPKDDIDATALPARAPKRFSKRMVRTGACAATVAGMIGFTLLLTTGQSGKADAAIRPAGMTPAERQRNKVEVALRRLHQPDLHAERSDGHVVVSGIVPTAADALATTRALRQLSSDDDAVEVETHFAVADSVADDLRSSLGEDGITVRYLGGGAFAVSGVTRDLTRTRATLARARTDYGTAIRRIDDTLTQNALPPQNVNAMLDSDDVRYVQLQDGTKSFAAEPSSPPGPPPVTSADLSQQDD</sequence>
<proteinExistence type="predicted"/>
<dbReference type="RefSeq" id="WP_267846762.1">
    <property type="nucleotide sequence ID" value="NZ_JAPMXC010000001.1"/>
</dbReference>
<evidence type="ECO:0000313" key="3">
    <source>
        <dbReference type="EMBL" id="MCY0387056.1"/>
    </source>
</evidence>